<dbReference type="Pfam" id="PF00027">
    <property type="entry name" value="cNMP_binding"/>
    <property type="match status" value="1"/>
</dbReference>
<evidence type="ECO:0000256" key="3">
    <source>
        <dbReference type="ARBA" id="ARBA00023163"/>
    </source>
</evidence>
<proteinExistence type="predicted"/>
<protein>
    <submittedName>
        <fullName evidence="5">Crp/Fnr family transcriptional regulator</fullName>
    </submittedName>
</protein>
<dbReference type="SUPFAM" id="SSF46785">
    <property type="entry name" value="Winged helix' DNA-binding domain"/>
    <property type="match status" value="1"/>
</dbReference>
<dbReference type="InterPro" id="IPR012318">
    <property type="entry name" value="HTH_CRP"/>
</dbReference>
<dbReference type="PANTHER" id="PTHR24567:SF74">
    <property type="entry name" value="HTH-TYPE TRANSCRIPTIONAL REGULATOR ARCR"/>
    <property type="match status" value="1"/>
</dbReference>
<dbReference type="InterPro" id="IPR050397">
    <property type="entry name" value="Env_Response_Regulators"/>
</dbReference>
<keyword evidence="1" id="KW-0805">Transcription regulation</keyword>
<feature type="domain" description="Cyclic nucleotide-binding" evidence="4">
    <location>
        <begin position="60"/>
        <end position="164"/>
    </location>
</feature>
<dbReference type="InterPro" id="IPR036390">
    <property type="entry name" value="WH_DNA-bd_sf"/>
</dbReference>
<organism evidence="5 6">
    <name type="scientific">Bradyrhizobium zhanjiangense</name>
    <dbReference type="NCBI Taxonomy" id="1325107"/>
    <lineage>
        <taxon>Bacteria</taxon>
        <taxon>Pseudomonadati</taxon>
        <taxon>Pseudomonadota</taxon>
        <taxon>Alphaproteobacteria</taxon>
        <taxon>Hyphomicrobiales</taxon>
        <taxon>Nitrobacteraceae</taxon>
        <taxon>Bradyrhizobium</taxon>
    </lineage>
</organism>
<dbReference type="GO" id="GO:0005829">
    <property type="term" value="C:cytosol"/>
    <property type="evidence" value="ECO:0007669"/>
    <property type="project" value="TreeGrafter"/>
</dbReference>
<keyword evidence="2" id="KW-0238">DNA-binding</keyword>
<dbReference type="CDD" id="cd00038">
    <property type="entry name" value="CAP_ED"/>
    <property type="match status" value="1"/>
</dbReference>
<dbReference type="InterPro" id="IPR018490">
    <property type="entry name" value="cNMP-bd_dom_sf"/>
</dbReference>
<comment type="caution">
    <text evidence="5">The sequence shown here is derived from an EMBL/GenBank/DDBJ whole genome shotgun (WGS) entry which is preliminary data.</text>
</comment>
<evidence type="ECO:0000259" key="4">
    <source>
        <dbReference type="PROSITE" id="PS50042"/>
    </source>
</evidence>
<dbReference type="PANTHER" id="PTHR24567">
    <property type="entry name" value="CRP FAMILY TRANSCRIPTIONAL REGULATORY PROTEIN"/>
    <property type="match status" value="1"/>
</dbReference>
<reference evidence="5 6" key="1">
    <citation type="submission" date="2018-11" db="EMBL/GenBank/DDBJ databases">
        <title>Bradyrhizobium sp. nov., isolated from effective nodules of peanut in China.</title>
        <authorList>
            <person name="Li Y."/>
        </authorList>
    </citation>
    <scope>NUCLEOTIDE SEQUENCE [LARGE SCALE GENOMIC DNA]</scope>
    <source>
        <strain evidence="5 6">CCBAU 51770</strain>
    </source>
</reference>
<dbReference type="SUPFAM" id="SSF51206">
    <property type="entry name" value="cAMP-binding domain-like"/>
    <property type="match status" value="1"/>
</dbReference>
<dbReference type="InterPro" id="IPR000595">
    <property type="entry name" value="cNMP-bd_dom"/>
</dbReference>
<sequence>MPGPLHGNVRIVRNGSTSSDFVVTYPFRGNALGALIYPLRTGPTDGAIGAQVDDPLRNKLLALLPLRDLESVRERSSVVGYAQGDVVQKEGQEITAVHFPLSGMFSLLVVLKDGRTAETSVVGREGMIGARAGLGPPRRSLVRVVAQLPVQALKISVKEFRNLVTHSAPMAELCVRSADVLLDQTRMTAACNALHGVEQRFCRWLLHTADRAESNHFVLKQELLSEMLGVHRTYITDVANRLQKRGAIAYSRGKLQILDRSLVRDLSCECYGLLKRNSS</sequence>
<accession>A0A4V1KWX2</accession>
<name>A0A4V1KWX2_9BRAD</name>
<evidence type="ECO:0000313" key="6">
    <source>
        <dbReference type="Proteomes" id="UP000290174"/>
    </source>
</evidence>
<dbReference type="EMBL" id="RKMK01000007">
    <property type="protein sequence ID" value="RXH00215.1"/>
    <property type="molecule type" value="Genomic_DNA"/>
</dbReference>
<dbReference type="GO" id="GO:0003677">
    <property type="term" value="F:DNA binding"/>
    <property type="evidence" value="ECO:0007669"/>
    <property type="project" value="UniProtKB-KW"/>
</dbReference>
<dbReference type="Proteomes" id="UP000290174">
    <property type="component" value="Unassembled WGS sequence"/>
</dbReference>
<evidence type="ECO:0000313" key="5">
    <source>
        <dbReference type="EMBL" id="RXH00215.1"/>
    </source>
</evidence>
<evidence type="ECO:0000256" key="2">
    <source>
        <dbReference type="ARBA" id="ARBA00023125"/>
    </source>
</evidence>
<gene>
    <name evidence="5" type="ORF">EAS61_11185</name>
</gene>
<dbReference type="InterPro" id="IPR014710">
    <property type="entry name" value="RmlC-like_jellyroll"/>
</dbReference>
<dbReference type="PROSITE" id="PS50042">
    <property type="entry name" value="CNMP_BINDING_3"/>
    <property type="match status" value="1"/>
</dbReference>
<evidence type="ECO:0000256" key="1">
    <source>
        <dbReference type="ARBA" id="ARBA00023015"/>
    </source>
</evidence>
<dbReference type="Gene3D" id="2.60.120.10">
    <property type="entry name" value="Jelly Rolls"/>
    <property type="match status" value="1"/>
</dbReference>
<keyword evidence="3" id="KW-0804">Transcription</keyword>
<dbReference type="SMART" id="SM00100">
    <property type="entry name" value="cNMP"/>
    <property type="match status" value="1"/>
</dbReference>
<dbReference type="Pfam" id="PF13545">
    <property type="entry name" value="HTH_Crp_2"/>
    <property type="match status" value="1"/>
</dbReference>
<dbReference type="GO" id="GO:0003700">
    <property type="term" value="F:DNA-binding transcription factor activity"/>
    <property type="evidence" value="ECO:0007669"/>
    <property type="project" value="TreeGrafter"/>
</dbReference>
<dbReference type="AlphaFoldDB" id="A0A4V1KWX2"/>